<sequence>MFSQEKIIAIGKFYFATKSHSRVINTFRQKYPGETAPNGSKITHLVQRFCAAGWVAGRKRSGRASLLKMKVADVETALQRSPTKISRKLTVQLGMSQSTAWRAEPELTFDRLKYTL</sequence>
<comment type="caution">
    <text evidence="2">The sequence shown here is derived from an EMBL/GenBank/DDBJ whole genome shotgun (WGS) entry which is preliminary data.</text>
</comment>
<dbReference type="Pfam" id="PF16087">
    <property type="entry name" value="DUF4817"/>
    <property type="match status" value="1"/>
</dbReference>
<feature type="domain" description="DUF4817" evidence="1">
    <location>
        <begin position="12"/>
        <end position="55"/>
    </location>
</feature>
<proteinExistence type="predicted"/>
<organism evidence="2 3">
    <name type="scientific">Trichonephila clavata</name>
    <name type="common">Joro spider</name>
    <name type="synonym">Nephila clavata</name>
    <dbReference type="NCBI Taxonomy" id="2740835"/>
    <lineage>
        <taxon>Eukaryota</taxon>
        <taxon>Metazoa</taxon>
        <taxon>Ecdysozoa</taxon>
        <taxon>Arthropoda</taxon>
        <taxon>Chelicerata</taxon>
        <taxon>Arachnida</taxon>
        <taxon>Araneae</taxon>
        <taxon>Araneomorphae</taxon>
        <taxon>Entelegynae</taxon>
        <taxon>Araneoidea</taxon>
        <taxon>Nephilidae</taxon>
        <taxon>Trichonephila</taxon>
    </lineage>
</organism>
<evidence type="ECO:0000313" key="3">
    <source>
        <dbReference type="Proteomes" id="UP000887116"/>
    </source>
</evidence>
<accession>A0A8X6H5Q1</accession>
<gene>
    <name evidence="2" type="primary">NCL1_37234</name>
    <name evidence="2" type="ORF">TNCT_535441</name>
</gene>
<name>A0A8X6H5Q1_TRICU</name>
<keyword evidence="3" id="KW-1185">Reference proteome</keyword>
<dbReference type="AlphaFoldDB" id="A0A8X6H5Q1"/>
<dbReference type="OrthoDB" id="8192496at2759"/>
<evidence type="ECO:0000313" key="2">
    <source>
        <dbReference type="EMBL" id="GFR17776.1"/>
    </source>
</evidence>
<reference evidence="2" key="1">
    <citation type="submission" date="2020-07" db="EMBL/GenBank/DDBJ databases">
        <title>Multicomponent nature underlies the extraordinary mechanical properties of spider dragline silk.</title>
        <authorList>
            <person name="Kono N."/>
            <person name="Nakamura H."/>
            <person name="Mori M."/>
            <person name="Yoshida Y."/>
            <person name="Ohtoshi R."/>
            <person name="Malay A.D."/>
            <person name="Moran D.A.P."/>
            <person name="Tomita M."/>
            <person name="Numata K."/>
            <person name="Arakawa K."/>
        </authorList>
    </citation>
    <scope>NUCLEOTIDE SEQUENCE</scope>
</reference>
<dbReference type="InterPro" id="IPR032135">
    <property type="entry name" value="DUF4817"/>
</dbReference>
<dbReference type="Proteomes" id="UP000887116">
    <property type="component" value="Unassembled WGS sequence"/>
</dbReference>
<dbReference type="EMBL" id="BMAO01017691">
    <property type="protein sequence ID" value="GFR17776.1"/>
    <property type="molecule type" value="Genomic_DNA"/>
</dbReference>
<evidence type="ECO:0000259" key="1">
    <source>
        <dbReference type="Pfam" id="PF16087"/>
    </source>
</evidence>
<protein>
    <submittedName>
        <fullName evidence="2">DUF4817 domain-containing protein</fullName>
    </submittedName>
</protein>